<name>U7D594_9BACT</name>
<gene>
    <name evidence="1" type="ORF">CALK_2426</name>
</gene>
<accession>U7D594</accession>
<dbReference type="Proteomes" id="UP000017148">
    <property type="component" value="Unassembled WGS sequence"/>
</dbReference>
<comment type="caution">
    <text evidence="1">The sequence shown here is derived from an EMBL/GenBank/DDBJ whole genome shotgun (WGS) entry which is preliminary data.</text>
</comment>
<sequence>MGAEYFVTWVNDINENNAIDIVRLKGEILDLISFKKNAKVNPQQPKYSSINKIKSIFITSRVTLIVEEIIISIDICRLMEEQIGTQKGPPLNHILSEMI</sequence>
<reference evidence="1 2" key="1">
    <citation type="journal article" date="2013" name="Environ. Microbiol.">
        <title>Genome analysis of Chitinivibrio alkaliphilus gen. nov., sp. nov., a novel extremely haloalkaliphilic anaerobic chitinolytic bacterium from the candidate phylum Termite Group 3.</title>
        <authorList>
            <person name="Sorokin D.Y."/>
            <person name="Gumerov V.M."/>
            <person name="Rakitin A.L."/>
            <person name="Beletsky A.V."/>
            <person name="Damste J.S."/>
            <person name="Muyzer G."/>
            <person name="Mardanov A.V."/>
            <person name="Ravin N.V."/>
        </authorList>
    </citation>
    <scope>NUCLEOTIDE SEQUENCE [LARGE SCALE GENOMIC DNA]</scope>
    <source>
        <strain evidence="1 2">ACht1</strain>
    </source>
</reference>
<evidence type="ECO:0000313" key="2">
    <source>
        <dbReference type="Proteomes" id="UP000017148"/>
    </source>
</evidence>
<proteinExistence type="predicted"/>
<dbReference type="AlphaFoldDB" id="U7D594"/>
<evidence type="ECO:0000313" key="1">
    <source>
        <dbReference type="EMBL" id="ERP30736.1"/>
    </source>
</evidence>
<dbReference type="EMBL" id="ASJR01000036">
    <property type="protein sequence ID" value="ERP30736.1"/>
    <property type="molecule type" value="Genomic_DNA"/>
</dbReference>
<keyword evidence="2" id="KW-1185">Reference proteome</keyword>
<organism evidence="1 2">
    <name type="scientific">Chitinivibrio alkaliphilus ACht1</name>
    <dbReference type="NCBI Taxonomy" id="1313304"/>
    <lineage>
        <taxon>Bacteria</taxon>
        <taxon>Pseudomonadati</taxon>
        <taxon>Fibrobacterota</taxon>
        <taxon>Chitinivibrionia</taxon>
        <taxon>Chitinivibrionales</taxon>
        <taxon>Chitinivibrionaceae</taxon>
        <taxon>Chitinivibrio</taxon>
    </lineage>
</organism>
<protein>
    <submittedName>
        <fullName evidence="1">Uncharacterized protein</fullName>
    </submittedName>
</protein>
<dbReference type="STRING" id="1313304.CALK_2426"/>